<dbReference type="EMBL" id="CP039370">
    <property type="protein sequence ID" value="QPJ58487.1"/>
    <property type="molecule type" value="Genomic_DNA"/>
</dbReference>
<proteinExistence type="predicted"/>
<accession>A0A7T0BRT9</accession>
<dbReference type="Proteomes" id="UP000594451">
    <property type="component" value="Chromosome"/>
</dbReference>
<dbReference type="InterPro" id="IPR023620">
    <property type="entry name" value="SmpB"/>
</dbReference>
<sequence length="40" mass="4663">MFLKKFEAGVRLTGSEVKYFRSNKFNTKGQYLKIIGSYVL</sequence>
<name>A0A7T0BRT9_9BACT</name>
<evidence type="ECO:0000313" key="2">
    <source>
        <dbReference type="Proteomes" id="UP000594451"/>
    </source>
</evidence>
<gene>
    <name evidence="1" type="ORF">E5P55_00690</name>
</gene>
<organism evidence="1 2">
    <name type="scientific">Candidatus Pinguicoccus supinus</name>
    <dbReference type="NCBI Taxonomy" id="2529394"/>
    <lineage>
        <taxon>Bacteria</taxon>
        <taxon>Pseudomonadati</taxon>
        <taxon>Verrucomicrobiota</taxon>
        <taxon>Candidatus Pinguicoccus</taxon>
    </lineage>
</organism>
<dbReference type="Gene3D" id="2.40.280.10">
    <property type="match status" value="1"/>
</dbReference>
<evidence type="ECO:0000313" key="1">
    <source>
        <dbReference type="EMBL" id="QPJ58487.1"/>
    </source>
</evidence>
<protein>
    <submittedName>
        <fullName evidence="1">Uncharacterized protein</fullName>
    </submittedName>
</protein>
<dbReference type="AlphaFoldDB" id="A0A7T0BRT9"/>
<dbReference type="KEGG" id="psup:E5P55_00690"/>
<dbReference type="SUPFAM" id="SSF74982">
    <property type="entry name" value="Small protein B (SmpB)"/>
    <property type="match status" value="1"/>
</dbReference>
<keyword evidence="2" id="KW-1185">Reference proteome</keyword>
<reference evidence="1 2" key="1">
    <citation type="journal article" date="2020" name="Sci. Rep.">
        <title>Morphology, ultrastructure, genomics, and phylogeny of Euplotes vanleeuwenhoeki sp. nov. and its ultra-reduced endosymbiont Candidatus Pinguicoccus supinus sp. nov.</title>
        <authorList>
            <person name="Serra V."/>
            <person name="Gammuto L."/>
            <person name="Nitla V."/>
            <person name="Castelli M."/>
            <person name="Lanzoni O."/>
            <person name="Sassera D."/>
            <person name="Bandi C."/>
            <person name="Sandeep B.V."/>
            <person name="Verni F."/>
            <person name="Modeo L."/>
            <person name="Petroni G."/>
        </authorList>
    </citation>
    <scope>NUCLEOTIDE SEQUENCE [LARGE SCALE GENOMIC DNA]</scope>
    <source>
        <strain evidence="1 2">KKR18_Esm</strain>
    </source>
</reference>